<feature type="transmembrane region" description="Helical" evidence="1">
    <location>
        <begin position="101"/>
        <end position="121"/>
    </location>
</feature>
<keyword evidence="1" id="KW-1133">Transmembrane helix</keyword>
<sequence length="441" mass="51151">MNIIKRILSYIIALVPILLLISLLLLVPIVFLISLVPNNYLPVSPIWIIEGLIGILILGYSARLNKLPINLKPKIVYWAMFILSIIIATILALYFKKLLIISIFCQLFLLITYVLIFEQRFTGFKTYLQRSRSALVVFNLFDTFFVLLYYFFKDIIQDNENKINNFLNELPISYVTIEWIFIILFISILFILLPAFRGYLSVWFYKKQNGIHKQSGRVFWNSNITAYGVSIMSLCLYISMFFQISSLNDSKVLVYLMLMSFTVYFWTIVCEGIDRGGEDKEKVLSNWALIGLVSIFLILLDQIESDLIGILTWFLPMLLPTFIGEVNTIIPKGYSKSPTPAMKKHLYWVQMMSFNTLFIFNIISSISTKQLIKNEKIEQINELKVFLISLFYSKSSSNFASGILISFIILLTSIAIAYGLSKLIIYLIRRYYIEASNRYFN</sequence>
<feature type="transmembrane region" description="Helical" evidence="1">
    <location>
        <begin position="307"/>
        <end position="326"/>
    </location>
</feature>
<protein>
    <submittedName>
        <fullName evidence="2">ABC transporter permease</fullName>
    </submittedName>
</protein>
<comment type="caution">
    <text evidence="2">The sequence shown here is derived from an EMBL/GenBank/DDBJ whole genome shotgun (WGS) entry which is preliminary data.</text>
</comment>
<feature type="transmembrane region" description="Helical" evidence="1">
    <location>
        <begin position="346"/>
        <end position="366"/>
    </location>
</feature>
<name>A0AAP6BQ23_STRAP</name>
<feature type="transmembrane region" description="Helical" evidence="1">
    <location>
        <begin position="172"/>
        <end position="197"/>
    </location>
</feature>
<dbReference type="EMBL" id="JAWWVP010000002">
    <property type="protein sequence ID" value="MDX5039758.1"/>
    <property type="molecule type" value="Genomic_DNA"/>
</dbReference>
<dbReference type="RefSeq" id="WP_003025768.1">
    <property type="nucleotide sequence ID" value="NZ_CABKPH010000001.1"/>
</dbReference>
<dbReference type="AlphaFoldDB" id="A0AAP6BQ23"/>
<feature type="transmembrane region" description="Helical" evidence="1">
    <location>
        <begin position="133"/>
        <end position="152"/>
    </location>
</feature>
<evidence type="ECO:0000313" key="2">
    <source>
        <dbReference type="EMBL" id="MDX5039758.1"/>
    </source>
</evidence>
<keyword evidence="1" id="KW-0812">Transmembrane</keyword>
<feature type="transmembrane region" description="Helical" evidence="1">
    <location>
        <begin position="45"/>
        <end position="63"/>
    </location>
</feature>
<accession>A0AAP6BQ23</accession>
<proteinExistence type="predicted"/>
<feature type="transmembrane region" description="Helical" evidence="1">
    <location>
        <begin position="7"/>
        <end position="33"/>
    </location>
</feature>
<feature type="transmembrane region" description="Helical" evidence="1">
    <location>
        <begin position="75"/>
        <end position="95"/>
    </location>
</feature>
<feature type="transmembrane region" description="Helical" evidence="1">
    <location>
        <begin position="399"/>
        <end position="420"/>
    </location>
</feature>
<feature type="transmembrane region" description="Helical" evidence="1">
    <location>
        <begin position="283"/>
        <end position="301"/>
    </location>
</feature>
<evidence type="ECO:0000256" key="1">
    <source>
        <dbReference type="SAM" id="Phobius"/>
    </source>
</evidence>
<feature type="transmembrane region" description="Helical" evidence="1">
    <location>
        <begin position="218"/>
        <end position="240"/>
    </location>
</feature>
<reference evidence="2" key="1">
    <citation type="submission" date="2023-11" db="EMBL/GenBank/DDBJ databases">
        <title>Streptococcus anginosus urogential strains.</title>
        <authorList>
            <person name="Appleberry H."/>
            <person name="Garcia-Israel J."/>
            <person name="Wolfe A."/>
            <person name="Putonti C."/>
        </authorList>
    </citation>
    <scope>NUCLEOTIDE SEQUENCE</scope>
    <source>
        <strain evidence="2">UMB1758</strain>
    </source>
</reference>
<feature type="transmembrane region" description="Helical" evidence="1">
    <location>
        <begin position="252"/>
        <end position="271"/>
    </location>
</feature>
<organism evidence="2">
    <name type="scientific">Streptococcus anginosus</name>
    <dbReference type="NCBI Taxonomy" id="1328"/>
    <lineage>
        <taxon>Bacteria</taxon>
        <taxon>Bacillati</taxon>
        <taxon>Bacillota</taxon>
        <taxon>Bacilli</taxon>
        <taxon>Lactobacillales</taxon>
        <taxon>Streptococcaceae</taxon>
        <taxon>Streptococcus</taxon>
        <taxon>Streptococcus anginosus group</taxon>
    </lineage>
</organism>
<gene>
    <name evidence="2" type="ORF">SFH28_02630</name>
</gene>
<keyword evidence="1" id="KW-0472">Membrane</keyword>